<organism evidence="3 4">
    <name type="scientific">Streptomyces phage Starbow</name>
    <dbReference type="NCBI Taxonomy" id="2283266"/>
    <lineage>
        <taxon>Viruses</taxon>
        <taxon>Duplodnaviria</taxon>
        <taxon>Heunggongvirae</taxon>
        <taxon>Uroviricota</taxon>
        <taxon>Caudoviricetes</taxon>
        <taxon>Stanwilliamsviridae</taxon>
        <taxon>Boydwoodruffvirinae</taxon>
        <taxon>Karimacvirus</taxon>
        <taxon>Karimacvirus karimac</taxon>
        <taxon>Streptomyces virus Karimac</taxon>
    </lineage>
</organism>
<dbReference type="EMBL" id="MH576964">
    <property type="protein sequence ID" value="AXH66728.1"/>
    <property type="molecule type" value="Genomic_DNA"/>
</dbReference>
<name>A0A345M8A7_9CAUD</name>
<protein>
    <recommendedName>
        <fullName evidence="1">Gene product 88 domain-containing protein</fullName>
    </recommendedName>
</protein>
<evidence type="ECO:0000313" key="2">
    <source>
        <dbReference type="EMBL" id="AXH66519.1"/>
    </source>
</evidence>
<accession>A0A345M8A7</accession>
<evidence type="ECO:0000259" key="1">
    <source>
        <dbReference type="Pfam" id="PF17338"/>
    </source>
</evidence>
<feature type="domain" description="Gene product 88" evidence="1">
    <location>
        <begin position="2"/>
        <end position="227"/>
    </location>
</feature>
<gene>
    <name evidence="3" type="primary">265</name>
    <name evidence="2" type="synonym">8</name>
    <name evidence="3" type="ORF">SEA_STARBOW_265</name>
    <name evidence="2" type="ORF">SEA_STARBOW_8</name>
</gene>
<dbReference type="EMBL" id="MH576964">
    <property type="protein sequence ID" value="AXH66519.1"/>
    <property type="molecule type" value="Genomic_DNA"/>
</dbReference>
<reference evidence="3 4" key="1">
    <citation type="submission" date="2018-07" db="EMBL/GenBank/DDBJ databases">
        <authorList>
            <person name="Boyd E.M."/>
            <person name="Barkley D.B."/>
            <person name="Naeem H."/>
            <person name="Vanhorne R."/>
            <person name="Nayek S."/>
            <person name="Layton S.R."/>
            <person name="Hughes L.E."/>
            <person name="Garlena R.A."/>
            <person name="Russell D.A."/>
            <person name="Pope W.H."/>
            <person name="Jacobs-Sera D."/>
            <person name="Hatfull G.F."/>
        </authorList>
    </citation>
    <scope>NUCLEOTIDE SEQUENCE [LARGE SCALE GENOMIC DNA]</scope>
</reference>
<dbReference type="Proteomes" id="UP000259040">
    <property type="component" value="Segment"/>
</dbReference>
<evidence type="ECO:0000313" key="4">
    <source>
        <dbReference type="Proteomes" id="UP000259040"/>
    </source>
</evidence>
<dbReference type="InterPro" id="IPR020290">
    <property type="entry name" value="Gp88"/>
</dbReference>
<evidence type="ECO:0000313" key="3">
    <source>
        <dbReference type="EMBL" id="AXH66728.1"/>
    </source>
</evidence>
<sequence length="240" mass="26459">MGLKRTNDRKTTVRANKAGKQSLIKNAFSLPSGKAFSCPGATGVCETICYAGRIEKQYPAFLAVAMHNWELLKDASLDVMIDLLSEMITEFANECEKHNVPKLFRWHADGDIFSATYAEAIETVCLEFPDVHFWIYTRSFEYVGFITSIPNLSVYLSVDKENLNAGLLCAADNPGVKMAYLGETFNEGKEIFETLTGVPGGKCPENAKQIPLITEKGGACVTCGLCIFGKADIRFSRTKK</sequence>
<dbReference type="Pfam" id="PF17338">
    <property type="entry name" value="GP88"/>
    <property type="match status" value="1"/>
</dbReference>
<proteinExistence type="predicted"/>